<feature type="non-terminal residue" evidence="1">
    <location>
        <position position="1"/>
    </location>
</feature>
<organism evidence="1 2">
    <name type="scientific">Trifolium subterraneum</name>
    <name type="common">Subterranean clover</name>
    <dbReference type="NCBI Taxonomy" id="3900"/>
    <lineage>
        <taxon>Eukaryota</taxon>
        <taxon>Viridiplantae</taxon>
        <taxon>Streptophyta</taxon>
        <taxon>Embryophyta</taxon>
        <taxon>Tracheophyta</taxon>
        <taxon>Spermatophyta</taxon>
        <taxon>Magnoliopsida</taxon>
        <taxon>eudicotyledons</taxon>
        <taxon>Gunneridae</taxon>
        <taxon>Pentapetalae</taxon>
        <taxon>rosids</taxon>
        <taxon>fabids</taxon>
        <taxon>Fabales</taxon>
        <taxon>Fabaceae</taxon>
        <taxon>Papilionoideae</taxon>
        <taxon>50 kb inversion clade</taxon>
        <taxon>NPAAA clade</taxon>
        <taxon>Hologalegina</taxon>
        <taxon>IRL clade</taxon>
        <taxon>Trifolieae</taxon>
        <taxon>Trifolium</taxon>
    </lineage>
</organism>
<dbReference type="PANTHER" id="PTHR37722">
    <property type="entry name" value="OS01G0167700 PROTEIN"/>
    <property type="match status" value="1"/>
</dbReference>
<keyword evidence="2" id="KW-1185">Reference proteome</keyword>
<name>A0A2Z6M8Q5_TRISU</name>
<gene>
    <name evidence="1" type="ORF">TSUD_124610</name>
</gene>
<dbReference type="AlphaFoldDB" id="A0A2Z6M8Q5"/>
<dbReference type="OrthoDB" id="994901at2759"/>
<protein>
    <submittedName>
        <fullName evidence="1">Uncharacterized protein</fullName>
    </submittedName>
</protein>
<proteinExistence type="predicted"/>
<accession>A0A2Z6M8Q5</accession>
<reference evidence="2" key="1">
    <citation type="journal article" date="2017" name="Front. Plant Sci.">
        <title>Climate Clever Clovers: New Paradigm to Reduce the Environmental Footprint of Ruminants by Breeding Low Methanogenic Forages Utilizing Haplotype Variation.</title>
        <authorList>
            <person name="Kaur P."/>
            <person name="Appels R."/>
            <person name="Bayer P.E."/>
            <person name="Keeble-Gagnere G."/>
            <person name="Wang J."/>
            <person name="Hirakawa H."/>
            <person name="Shirasawa K."/>
            <person name="Vercoe P."/>
            <person name="Stefanova K."/>
            <person name="Durmic Z."/>
            <person name="Nichols P."/>
            <person name="Revell C."/>
            <person name="Isobe S.N."/>
            <person name="Edwards D."/>
            <person name="Erskine W."/>
        </authorList>
    </citation>
    <scope>NUCLEOTIDE SEQUENCE [LARGE SCALE GENOMIC DNA]</scope>
    <source>
        <strain evidence="2">cv. Daliak</strain>
    </source>
</reference>
<evidence type="ECO:0000313" key="1">
    <source>
        <dbReference type="EMBL" id="GAU18628.1"/>
    </source>
</evidence>
<dbReference type="Proteomes" id="UP000242715">
    <property type="component" value="Unassembled WGS sequence"/>
</dbReference>
<sequence>SELSVIDLLCDDELNPTVEKSPTCEDHVSFSLEGLGKVGTETPVHSPQQARTPYRRSPFLKDGRKAKLKNLSHMLDDIELEVDTMMQDIGVSPISSCFPSNKMKQSSTVIEDHELFYDHADKNESCINEEFFRKTENNENNKDRWN</sequence>
<evidence type="ECO:0000313" key="2">
    <source>
        <dbReference type="Proteomes" id="UP000242715"/>
    </source>
</evidence>
<feature type="non-terminal residue" evidence="1">
    <location>
        <position position="146"/>
    </location>
</feature>
<dbReference type="EMBL" id="DF973188">
    <property type="protein sequence ID" value="GAU18628.1"/>
    <property type="molecule type" value="Genomic_DNA"/>
</dbReference>
<dbReference type="PANTHER" id="PTHR37722:SF2">
    <property type="entry name" value="OS01G0167700 PROTEIN"/>
    <property type="match status" value="1"/>
</dbReference>